<sequence>MRLGLTLPASPREMPTSFLSRLAARNLYLSAATFAADVGLEVNAIACGDPDAVQQLTDLAGLPADSFARSTVTKPNSMRYLIAGEALQTATFDRGAGHVCPHCLTEDMARDGALWAAVHQWHWQLRHILTCSRHQRRLVVLPASGAEGRYDYVAAVRANPDLWKNEPTDPTVPPPTALETYLSHRCYGEQLPCWADQLGIPALCRASELLGLLIERGGRAAFRDVTPEGRRVMAGIGFATLAAGPASIRAALDHVRSSDPEMAGNQPHPQFGEFQRLLGSNWKNSSEFGPIRDIVRDYLVDHFPFADGADVLGETLPKRCLHSLHSARKVIRRRMPFFEDALIERGLARRRADKSFELLSALTVELVDELRVERQSLLLEKEAARCFGLTVESFRTLVNAGIVPHRTHVRPHKHRQFWQHEVDAVLSRFTTPMIAINEIGDEHLEKVTRATVRANCSLAEIADALMSGRIRPAGVLRGKRRFDHILINVPELKAALPREAVSGLPRIATFRKLRITNATLNWLLAEGLLRSDHARSPDSRLIIEMIDKDSLDRFQRDYVSLGELAYDSPTSPAALYSRLRSAGIAAFLDHKPLSRIYRRADLPINVEAVIQVSLMAPAIRSSARTGGASQGATTDNRTRLPPLEMKGDTGIDADTRCGTLQQFVTSPQV</sequence>
<dbReference type="STRING" id="1545044.SAMN05444276_102551"/>
<protein>
    <submittedName>
        <fullName evidence="3">TniQ protein</fullName>
    </submittedName>
</protein>
<organism evidence="3 4">
    <name type="scientific">Paracoccus sanguinis</name>
    <dbReference type="NCBI Taxonomy" id="1545044"/>
    <lineage>
        <taxon>Bacteria</taxon>
        <taxon>Pseudomonadati</taxon>
        <taxon>Pseudomonadota</taxon>
        <taxon>Alphaproteobacteria</taxon>
        <taxon>Rhodobacterales</taxon>
        <taxon>Paracoccaceae</taxon>
        <taxon>Paracoccus</taxon>
    </lineage>
</organism>
<proteinExistence type="predicted"/>
<dbReference type="OrthoDB" id="7595282at2"/>
<feature type="region of interest" description="Disordered" evidence="1">
    <location>
        <begin position="623"/>
        <end position="651"/>
    </location>
</feature>
<dbReference type="RefSeq" id="WP_081969030.1">
    <property type="nucleotide sequence ID" value="NZ_FNNA01000002.1"/>
</dbReference>
<evidence type="ECO:0000313" key="4">
    <source>
        <dbReference type="Proteomes" id="UP000182944"/>
    </source>
</evidence>
<dbReference type="InterPro" id="IPR009492">
    <property type="entry name" value="TniQ"/>
</dbReference>
<keyword evidence="4" id="KW-1185">Reference proteome</keyword>
<dbReference type="AlphaFoldDB" id="A0A1H2XKY1"/>
<reference evidence="4" key="1">
    <citation type="submission" date="2016-10" db="EMBL/GenBank/DDBJ databases">
        <authorList>
            <person name="Varghese N."/>
            <person name="Submissions S."/>
        </authorList>
    </citation>
    <scope>NUCLEOTIDE SEQUENCE [LARGE SCALE GENOMIC DNA]</scope>
    <source>
        <strain evidence="4">DSM 29303</strain>
    </source>
</reference>
<feature type="domain" description="TniQ" evidence="2">
    <location>
        <begin position="7"/>
        <end position="138"/>
    </location>
</feature>
<gene>
    <name evidence="3" type="ORF">SAMN05444276_102551</name>
</gene>
<accession>A0A1H2XKY1</accession>
<dbReference type="EMBL" id="FNNA01000002">
    <property type="protein sequence ID" value="SDW93522.1"/>
    <property type="molecule type" value="Genomic_DNA"/>
</dbReference>
<dbReference type="Proteomes" id="UP000182944">
    <property type="component" value="Unassembled WGS sequence"/>
</dbReference>
<evidence type="ECO:0000256" key="1">
    <source>
        <dbReference type="SAM" id="MobiDB-lite"/>
    </source>
</evidence>
<evidence type="ECO:0000313" key="3">
    <source>
        <dbReference type="EMBL" id="SDW93522.1"/>
    </source>
</evidence>
<name>A0A1H2XKY1_9RHOB</name>
<evidence type="ECO:0000259" key="2">
    <source>
        <dbReference type="Pfam" id="PF06527"/>
    </source>
</evidence>
<dbReference type="Pfam" id="PF06527">
    <property type="entry name" value="TniQ"/>
    <property type="match status" value="1"/>
</dbReference>